<dbReference type="RefSeq" id="WP_136062223.1">
    <property type="nucleotide sequence ID" value="NZ_CAAHFH010000002.1"/>
</dbReference>
<dbReference type="Proteomes" id="UP000346198">
    <property type="component" value="Unassembled WGS sequence"/>
</dbReference>
<dbReference type="InterPro" id="IPR011050">
    <property type="entry name" value="Pectin_lyase_fold/virulence"/>
</dbReference>
<name>A0A6C2UN42_9BACT</name>
<accession>A0A6C2UN42</accession>
<proteinExistence type="predicted"/>
<reference evidence="1 2" key="1">
    <citation type="submission" date="2019-04" db="EMBL/GenBank/DDBJ databases">
        <authorList>
            <person name="Van Vliet M D."/>
        </authorList>
    </citation>
    <scope>NUCLEOTIDE SEQUENCE [LARGE SCALE GENOMIC DNA]</scope>
    <source>
        <strain evidence="1 2">F21</strain>
    </source>
</reference>
<dbReference type="Gene3D" id="2.160.20.10">
    <property type="entry name" value="Single-stranded right-handed beta-helix, Pectin lyase-like"/>
    <property type="match status" value="2"/>
</dbReference>
<dbReference type="EMBL" id="CAAHFH010000002">
    <property type="protein sequence ID" value="VGO20701.1"/>
    <property type="molecule type" value="Genomic_DNA"/>
</dbReference>
<keyword evidence="2" id="KW-1185">Reference proteome</keyword>
<evidence type="ECO:0000313" key="1">
    <source>
        <dbReference type="EMBL" id="VGO20701.1"/>
    </source>
</evidence>
<dbReference type="InterPro" id="IPR012334">
    <property type="entry name" value="Pectin_lyas_fold"/>
</dbReference>
<gene>
    <name evidence="1" type="ORF">SCARR_02768</name>
</gene>
<organism evidence="1 2">
    <name type="scientific">Pontiella sulfatireligans</name>
    <dbReference type="NCBI Taxonomy" id="2750658"/>
    <lineage>
        <taxon>Bacteria</taxon>
        <taxon>Pseudomonadati</taxon>
        <taxon>Kiritimatiellota</taxon>
        <taxon>Kiritimatiellia</taxon>
        <taxon>Kiritimatiellales</taxon>
        <taxon>Pontiellaceae</taxon>
        <taxon>Pontiella</taxon>
    </lineage>
</organism>
<evidence type="ECO:0000313" key="2">
    <source>
        <dbReference type="Proteomes" id="UP000346198"/>
    </source>
</evidence>
<protein>
    <submittedName>
        <fullName evidence="1">Dextranase</fullName>
    </submittedName>
</protein>
<dbReference type="AlphaFoldDB" id="A0A6C2UN42"/>
<sequence length="1161" mass="127792">MKNIILSLTGVVLFGVSTQAAVKIYSAPEGVDRSADFAVTVDGKDAFVFYVAGNELREKYLPGADYEFRGEKKVIVRNVVHDPGNKVIRKARESWVSFETDSSALIRLGQLTDPLPLKDVLLIDELGHAVEYKMMGKTISFTVAAGHKYVLVLNNDLSRRLTIFAETPETDVPDIKAADTFLIRPGTPRADYENTAKKTLYFAPGLHEMGDQFPLKPGLQIYLAPGAYVRGFFTCPPDADTAGASGVKIFGRGILSSEYNQITNGPNNNFLPRPLRFWSNSIYLGGFNREPADNQIVQGITIIYPTQQPIMGNGTKTLIENVKVINFEKGFGGICVGSQSTVKDCYVSTDVRALTTFGSDTTFSRNLIIGFEGGTPFFMGSRILDDLKNITFEDSTVVGDWDDLIALKQAHFGNLSNFNFRNIKAFYTGDKPKVSLLSLGVGFSPYRRGDYQGGISDVKVSDIKITALNSSPKIMVDAFGFSEQAAVRNVSVQDITVNGEAADLLPKIEQCACSITVGDKIIKEGTRPEPKDMSLKYPPVAAVNNPAKAYPRHDEDGDTYGDTYGRNIAHQIAYPSAKQKADSAFPKSLSAAFGNNATGASLKGIKTVFAPKGDFLQTYAVVNDPRMHALHSPDYEVFVAQKSSRSPEASVPVYENVGTMNSTGNGLSVPPPLPTEHFANFSHRGPVEVTVRMKDRAPAVKDALIMPSKLKIQPTYAADGRSFSFTLPGPQYLVIIVNGDWLRPLFVFANPPEDPVPDPRDPAVLTIKTADDYRTLANRKKLADYRVIYFAPGYHDIGLFFPVFGDQTIYIPGDAYVAGTILGINRDNADNSAYGTRIITKNKDIFDYPAFKHGYQNADDYIVMGSPERFLGAIENFTIRGRGILSAEKMDWFKGQETVPSYIILVDRAGQNGVLEGLTFTGRHFHSANFFGTPALLSNVKTLYGFHGNTDASQWGMVRRNLFSIEMDDGTYIKNGLDIDGWFAWQQNNANVFCFTRAMPRDGNTLGHSIIRNATVIDGRYGAAGVSNLAGTEYNPMRGGFWLGINHDKKGANFGYVADIVMQNITFETTVNPLFQFAPMTGTRYNKMIGVEDITFDNIQVPMGQNWKSIFGGRPQAPDDFMRGIVIKDLMIGDKKIADFDEFARTRSEGRNLGVKIETNE</sequence>
<dbReference type="SUPFAM" id="SSF51126">
    <property type="entry name" value="Pectin lyase-like"/>
    <property type="match status" value="2"/>
</dbReference>